<dbReference type="PANTHER" id="PTHR33204:SF29">
    <property type="entry name" value="TRANSCRIPTIONAL REGULATOR"/>
    <property type="match status" value="1"/>
</dbReference>
<dbReference type="PROSITE" id="PS51118">
    <property type="entry name" value="HTH_HXLR"/>
    <property type="match status" value="1"/>
</dbReference>
<name>A0A1D3TNG1_9FIRM</name>
<keyword evidence="1" id="KW-0805">Transcription regulation</keyword>
<accession>A0A1D3TNG1</accession>
<evidence type="ECO:0000256" key="3">
    <source>
        <dbReference type="ARBA" id="ARBA00023163"/>
    </source>
</evidence>
<proteinExistence type="predicted"/>
<dbReference type="SUPFAM" id="SSF46785">
    <property type="entry name" value="Winged helix' DNA-binding domain"/>
    <property type="match status" value="1"/>
</dbReference>
<feature type="domain" description="HTH hxlR-type" evidence="4">
    <location>
        <begin position="17"/>
        <end position="111"/>
    </location>
</feature>
<evidence type="ECO:0000259" key="4">
    <source>
        <dbReference type="PROSITE" id="PS51118"/>
    </source>
</evidence>
<dbReference type="RefSeq" id="WP_091228610.1">
    <property type="nucleotide sequence ID" value="NZ_FMKA01000001.1"/>
</dbReference>
<dbReference type="STRING" id="1619234.SAMN05421730_1001106"/>
<dbReference type="EMBL" id="FMKA01000001">
    <property type="protein sequence ID" value="SCP94862.1"/>
    <property type="molecule type" value="Genomic_DNA"/>
</dbReference>
<evidence type="ECO:0000256" key="2">
    <source>
        <dbReference type="ARBA" id="ARBA00023125"/>
    </source>
</evidence>
<dbReference type="AlphaFoldDB" id="A0A1D3TNG1"/>
<keyword evidence="6" id="KW-1185">Reference proteome</keyword>
<dbReference type="SMART" id="SM00418">
    <property type="entry name" value="HTH_ARSR"/>
    <property type="match status" value="1"/>
</dbReference>
<evidence type="ECO:0000313" key="5">
    <source>
        <dbReference type="EMBL" id="SCP94862.1"/>
    </source>
</evidence>
<dbReference type="GO" id="GO:0003700">
    <property type="term" value="F:DNA-binding transcription factor activity"/>
    <property type="evidence" value="ECO:0007669"/>
    <property type="project" value="InterPro"/>
</dbReference>
<dbReference type="PANTHER" id="PTHR33204">
    <property type="entry name" value="TRANSCRIPTIONAL REGULATOR, MARR FAMILY"/>
    <property type="match status" value="1"/>
</dbReference>
<organism evidence="5 6">
    <name type="scientific">Anaerobium acetethylicum</name>
    <dbReference type="NCBI Taxonomy" id="1619234"/>
    <lineage>
        <taxon>Bacteria</taxon>
        <taxon>Bacillati</taxon>
        <taxon>Bacillota</taxon>
        <taxon>Clostridia</taxon>
        <taxon>Lachnospirales</taxon>
        <taxon>Lachnospiraceae</taxon>
        <taxon>Anaerobium</taxon>
    </lineage>
</organism>
<dbReference type="CDD" id="cd00090">
    <property type="entry name" value="HTH_ARSR"/>
    <property type="match status" value="1"/>
</dbReference>
<protein>
    <submittedName>
        <fullName evidence="5">DNA-binding transcriptional regulator, HxlR family</fullName>
    </submittedName>
</protein>
<gene>
    <name evidence="5" type="ORF">SAMN05421730_1001106</name>
</gene>
<dbReference type="InterPro" id="IPR011991">
    <property type="entry name" value="ArsR-like_HTH"/>
</dbReference>
<evidence type="ECO:0000256" key="1">
    <source>
        <dbReference type="ARBA" id="ARBA00023015"/>
    </source>
</evidence>
<dbReference type="OrthoDB" id="9791143at2"/>
<dbReference type="InterPro" id="IPR001845">
    <property type="entry name" value="HTH_ArsR_DNA-bd_dom"/>
</dbReference>
<dbReference type="Gene3D" id="1.10.10.10">
    <property type="entry name" value="Winged helix-like DNA-binding domain superfamily/Winged helix DNA-binding domain"/>
    <property type="match status" value="1"/>
</dbReference>
<keyword evidence="3" id="KW-0804">Transcription</keyword>
<reference evidence="5 6" key="1">
    <citation type="submission" date="2016-09" db="EMBL/GenBank/DDBJ databases">
        <authorList>
            <person name="Capua I."/>
            <person name="De Benedictis P."/>
            <person name="Joannis T."/>
            <person name="Lombin L.H."/>
            <person name="Cattoli G."/>
        </authorList>
    </citation>
    <scope>NUCLEOTIDE SEQUENCE [LARGE SCALE GENOMIC DNA]</scope>
    <source>
        <strain evidence="5 6">GluBS11</strain>
    </source>
</reference>
<dbReference type="GO" id="GO:0003677">
    <property type="term" value="F:DNA binding"/>
    <property type="evidence" value="ECO:0007669"/>
    <property type="project" value="UniProtKB-KW"/>
</dbReference>
<dbReference type="InterPro" id="IPR036390">
    <property type="entry name" value="WH_DNA-bd_sf"/>
</dbReference>
<dbReference type="Pfam" id="PF01638">
    <property type="entry name" value="HxlR"/>
    <property type="match status" value="1"/>
</dbReference>
<dbReference type="InterPro" id="IPR036388">
    <property type="entry name" value="WH-like_DNA-bd_sf"/>
</dbReference>
<evidence type="ECO:0000313" key="6">
    <source>
        <dbReference type="Proteomes" id="UP000199315"/>
    </source>
</evidence>
<sequence length="111" mass="12807">MKNETIIDSEVTCSSSCGISKIQKIFAGKWKIMILWTLHERTMRFGELNRALGDITQSALTKQLRELEADGLVKRYVYREVPPRVEYSLTETGNNFVPLLEQINTWSLENL</sequence>
<dbReference type="InterPro" id="IPR002577">
    <property type="entry name" value="HTH_HxlR"/>
</dbReference>
<dbReference type="Proteomes" id="UP000199315">
    <property type="component" value="Unassembled WGS sequence"/>
</dbReference>
<keyword evidence="2 5" id="KW-0238">DNA-binding</keyword>